<organism evidence="4 5">
    <name type="scientific">Povalibacter uvarum</name>
    <dbReference type="NCBI Taxonomy" id="732238"/>
    <lineage>
        <taxon>Bacteria</taxon>
        <taxon>Pseudomonadati</taxon>
        <taxon>Pseudomonadota</taxon>
        <taxon>Gammaproteobacteria</taxon>
        <taxon>Steroidobacterales</taxon>
        <taxon>Steroidobacteraceae</taxon>
        <taxon>Povalibacter</taxon>
    </lineage>
</organism>
<evidence type="ECO:0000313" key="4">
    <source>
        <dbReference type="EMBL" id="MBB6093431.1"/>
    </source>
</evidence>
<comment type="function">
    <text evidence="1">Involved in peptidolytic degradation of cyclic heptapeptide hepatotoxin microcystin (MC).</text>
</comment>
<comment type="cofactor">
    <cofactor evidence="1">
        <name>Zn(2+)</name>
        <dbReference type="ChEBI" id="CHEBI:29105"/>
    </cofactor>
    <text evidence="1">Binds 1 zinc ion per subunit.</text>
</comment>
<dbReference type="AlphaFoldDB" id="A0A841HJP2"/>
<dbReference type="EMBL" id="JACHHZ010000002">
    <property type="protein sequence ID" value="MBB6093431.1"/>
    <property type="molecule type" value="Genomic_DNA"/>
</dbReference>
<feature type="domain" description="Microcystin LR degradation protein MlrC C-terminal" evidence="2">
    <location>
        <begin position="303"/>
        <end position="484"/>
    </location>
</feature>
<keyword evidence="1" id="KW-0378">Hydrolase</keyword>
<dbReference type="PIRSF" id="PIRSF012702">
    <property type="entry name" value="UCP012702"/>
    <property type="match status" value="1"/>
</dbReference>
<dbReference type="InterPro" id="IPR015995">
    <property type="entry name" value="MlrC_N"/>
</dbReference>
<dbReference type="Pfam" id="PF07364">
    <property type="entry name" value="DUF1485"/>
    <property type="match status" value="1"/>
</dbReference>
<dbReference type="GO" id="GO:0006508">
    <property type="term" value="P:proteolysis"/>
    <property type="evidence" value="ECO:0007669"/>
    <property type="project" value="UniProtKB-KW"/>
</dbReference>
<keyword evidence="1" id="KW-0479">Metal-binding</keyword>
<dbReference type="GO" id="GO:0008237">
    <property type="term" value="F:metallopeptidase activity"/>
    <property type="evidence" value="ECO:0007669"/>
    <property type="project" value="UniProtKB-KW"/>
</dbReference>
<comment type="similarity">
    <text evidence="1">Belongs to the peptidase M81 family.</text>
</comment>
<accession>A0A841HJP2</accession>
<name>A0A841HJP2_9GAMM</name>
<evidence type="ECO:0000259" key="3">
    <source>
        <dbReference type="Pfam" id="PF07364"/>
    </source>
</evidence>
<comment type="caution">
    <text evidence="4">The sequence shown here is derived from an EMBL/GenBank/DDBJ whole genome shotgun (WGS) entry which is preliminary data.</text>
</comment>
<gene>
    <name evidence="4" type="ORF">HNQ60_002309</name>
</gene>
<proteinExistence type="inferred from homology"/>
<dbReference type="Pfam" id="PF07171">
    <property type="entry name" value="MlrC_C"/>
    <property type="match status" value="1"/>
</dbReference>
<reference evidence="4 5" key="1">
    <citation type="submission" date="2020-08" db="EMBL/GenBank/DDBJ databases">
        <title>Genomic Encyclopedia of Type Strains, Phase IV (KMG-IV): sequencing the most valuable type-strain genomes for metagenomic binning, comparative biology and taxonomic classification.</title>
        <authorList>
            <person name="Goeker M."/>
        </authorList>
    </citation>
    <scope>NUCLEOTIDE SEQUENCE [LARGE SCALE GENOMIC DNA]</scope>
    <source>
        <strain evidence="4 5">DSM 26723</strain>
    </source>
</reference>
<evidence type="ECO:0000313" key="5">
    <source>
        <dbReference type="Proteomes" id="UP000588068"/>
    </source>
</evidence>
<evidence type="ECO:0000256" key="1">
    <source>
        <dbReference type="PIRNR" id="PIRNR012702"/>
    </source>
</evidence>
<keyword evidence="5" id="KW-1185">Reference proteome</keyword>
<dbReference type="Proteomes" id="UP000588068">
    <property type="component" value="Unassembled WGS sequence"/>
</dbReference>
<evidence type="ECO:0000259" key="2">
    <source>
        <dbReference type="Pfam" id="PF07171"/>
    </source>
</evidence>
<dbReference type="InterPro" id="IPR009197">
    <property type="entry name" value="MlrC"/>
</dbReference>
<dbReference type="GO" id="GO:0046872">
    <property type="term" value="F:metal ion binding"/>
    <property type="evidence" value="ECO:0007669"/>
    <property type="project" value="UniProtKB-KW"/>
</dbReference>
<keyword evidence="1" id="KW-0482">Metalloprotease</keyword>
<protein>
    <recommendedName>
        <fullName evidence="1">Microcystinase C</fullName>
        <shortName evidence="1">MlrC</shortName>
    </recommendedName>
</protein>
<sequence>MRIAVGGFQHETNTFAPQPATLADFIAPDAWPGLTRGPELLDAVRGINLPAAGFIDEAHAGGHTIVPLTWCSATPSGRVTREAYEHVAQLLIDDLRAQRHLDAVYLDLHGAMVAEHIDDGDGELLRRIRSLVGPELPVIASLDFHANVSEQMLEQASALVAYRTYPHVDMAATGERAMRCLARIRGNAVVRSMRQPPFLIPLTSQCTLIEPLASIFEEVAREENPSAYSLNFTPGFPAADVAECGPSIFGYGSEPARLADAVERITERVIQCEHEFALEVFSIDDVLREVSRAPAPRGRPLILADTQDNPGGGGTASTTSLLKALIERRVSRVLAGVICDPQAAGRAHEAGIGATIELEVGAFFGDSGGVAGETPIRDRFTVAALGDGRFVATGPFYLGSRMELGPMALLRTGDVFIVVASRKQQAADQAMFRHLGAEPAEFSVLALKSSVHFRADFGPIASRVLVVEAPGPNTADPSKLPFTKIRRPHR</sequence>
<keyword evidence="1" id="KW-0645">Protease</keyword>
<feature type="domain" description="Microcystin LR degradation protein MlrC N-terminal" evidence="3">
    <location>
        <begin position="2"/>
        <end position="289"/>
    </location>
</feature>
<dbReference type="InterPro" id="IPR010799">
    <property type="entry name" value="MlrC_C"/>
</dbReference>